<feature type="transmembrane region" description="Helical" evidence="2">
    <location>
        <begin position="358"/>
        <end position="380"/>
    </location>
</feature>
<gene>
    <name evidence="3" type="ORF">KFE25_000379</name>
</gene>
<proteinExistence type="predicted"/>
<feature type="transmembrane region" description="Helical" evidence="2">
    <location>
        <begin position="206"/>
        <end position="224"/>
    </location>
</feature>
<evidence type="ECO:0000256" key="1">
    <source>
        <dbReference type="SAM" id="MobiDB-lite"/>
    </source>
</evidence>
<evidence type="ECO:0000313" key="4">
    <source>
        <dbReference type="Proteomes" id="UP000751190"/>
    </source>
</evidence>
<sequence>MLMKENEPAAPRTKDACKRELVRAGVSLPTSELKLAEYQRLWRIRVAGAGADERLSNPPASHSARARASDAYCGRLDLLEARAQALGTAPVPLSIQAALAERLAPSQEQQAPYRARSSSRSDAVRESPPCSSRLREHGVSPARVGAEPMPSVRSTARPHPSEAEWRAPVSLSDQRPIAAAAAAAPARRSASDEVAASVRSPRQARWLVLPALAFALLALGTVAFDQARPFAEVPIARAVPRSAHVELRSAPPILDVAAPAEASEVLPVRTPQVASLPLRSDDDVAARGARLASRPSAEEHGAHDGAGRAGAEATRMAAVAEEHGAHDGAGRAGAEATRMAAEAEREAMVRDVSVPDKLVLLSAIVLWRVLSCCALLGGAALRVGGAVGLRGCTAMLSLAWHSPLLTLFTALALVATHALRSLMRRWTRQRERGFVTDTSRRIIVELERYFARVGSAASVYAPAVPCNDVRRSFQPKAAMRAHELERAWAAIETEVEATSCFTRSESFVGAGRTCLCWVPRRARPAGRQ</sequence>
<feature type="transmembrane region" description="Helical" evidence="2">
    <location>
        <begin position="400"/>
        <end position="422"/>
    </location>
</feature>
<feature type="region of interest" description="Disordered" evidence="1">
    <location>
        <begin position="287"/>
        <end position="312"/>
    </location>
</feature>
<name>A0A8J6CGU6_DIALT</name>
<keyword evidence="2" id="KW-0812">Transmembrane</keyword>
<comment type="caution">
    <text evidence="3">The sequence shown here is derived from an EMBL/GenBank/DDBJ whole genome shotgun (WGS) entry which is preliminary data.</text>
</comment>
<dbReference type="EMBL" id="JAGTXO010000006">
    <property type="protein sequence ID" value="KAG8467063.1"/>
    <property type="molecule type" value="Genomic_DNA"/>
</dbReference>
<dbReference type="Proteomes" id="UP000751190">
    <property type="component" value="Unassembled WGS sequence"/>
</dbReference>
<reference evidence="3" key="1">
    <citation type="submission" date="2021-05" db="EMBL/GenBank/DDBJ databases">
        <title>The genome of the haptophyte Pavlova lutheri (Diacronema luteri, Pavlovales) - a model for lipid biosynthesis in eukaryotic algae.</title>
        <authorList>
            <person name="Hulatt C.J."/>
            <person name="Posewitz M.C."/>
        </authorList>
    </citation>
    <scope>NUCLEOTIDE SEQUENCE</scope>
    <source>
        <strain evidence="3">NIVA-4/92</strain>
    </source>
</reference>
<keyword evidence="4" id="KW-1185">Reference proteome</keyword>
<feature type="region of interest" description="Disordered" evidence="1">
    <location>
        <begin position="103"/>
        <end position="170"/>
    </location>
</feature>
<protein>
    <submittedName>
        <fullName evidence="3">Uncharacterized protein</fullName>
    </submittedName>
</protein>
<keyword evidence="2" id="KW-1133">Transmembrane helix</keyword>
<dbReference type="AlphaFoldDB" id="A0A8J6CGU6"/>
<evidence type="ECO:0000256" key="2">
    <source>
        <dbReference type="SAM" id="Phobius"/>
    </source>
</evidence>
<feature type="compositionally biased region" description="Basic and acidic residues" evidence="1">
    <location>
        <begin position="296"/>
        <end position="306"/>
    </location>
</feature>
<keyword evidence="2" id="KW-0472">Membrane</keyword>
<organism evidence="3 4">
    <name type="scientific">Diacronema lutheri</name>
    <name type="common">Unicellular marine alga</name>
    <name type="synonym">Monochrysis lutheri</name>
    <dbReference type="NCBI Taxonomy" id="2081491"/>
    <lineage>
        <taxon>Eukaryota</taxon>
        <taxon>Haptista</taxon>
        <taxon>Haptophyta</taxon>
        <taxon>Pavlovophyceae</taxon>
        <taxon>Pavlovales</taxon>
        <taxon>Pavlovaceae</taxon>
        <taxon>Diacronema</taxon>
    </lineage>
</organism>
<dbReference type="OrthoDB" id="10658805at2759"/>
<accession>A0A8J6CGU6</accession>
<evidence type="ECO:0000313" key="3">
    <source>
        <dbReference type="EMBL" id="KAG8467063.1"/>
    </source>
</evidence>